<dbReference type="Gene3D" id="2.170.130.10">
    <property type="entry name" value="TonB-dependent receptor, plug domain"/>
    <property type="match status" value="1"/>
</dbReference>
<evidence type="ECO:0000259" key="12">
    <source>
        <dbReference type="Pfam" id="PF00593"/>
    </source>
</evidence>
<gene>
    <name evidence="14" type="ORF">ADICEAN_03153</name>
</gene>
<evidence type="ECO:0000256" key="4">
    <source>
        <dbReference type="ARBA" id="ARBA00022692"/>
    </source>
</evidence>
<keyword evidence="9 10" id="KW-0998">Cell outer membrane</keyword>
<evidence type="ECO:0000256" key="10">
    <source>
        <dbReference type="PROSITE-ProRule" id="PRU01360"/>
    </source>
</evidence>
<keyword evidence="2 10" id="KW-0813">Transport</keyword>
<dbReference type="GO" id="GO:0015344">
    <property type="term" value="F:siderophore uptake transmembrane transporter activity"/>
    <property type="evidence" value="ECO:0007669"/>
    <property type="project" value="TreeGrafter"/>
</dbReference>
<dbReference type="Pfam" id="PF07715">
    <property type="entry name" value="Plug"/>
    <property type="match status" value="1"/>
</dbReference>
<proteinExistence type="inferred from homology"/>
<protein>
    <submittedName>
        <fullName evidence="14">Catecholate siderophore receptor CirA</fullName>
    </submittedName>
</protein>
<keyword evidence="6 11" id="KW-0798">TonB box</keyword>
<dbReference type="InterPro" id="IPR012910">
    <property type="entry name" value="Plug_dom"/>
</dbReference>
<keyword evidence="3 10" id="KW-1134">Transmembrane beta strand</keyword>
<evidence type="ECO:0000256" key="6">
    <source>
        <dbReference type="ARBA" id="ARBA00023077"/>
    </source>
</evidence>
<dbReference type="GO" id="GO:0009279">
    <property type="term" value="C:cell outer membrane"/>
    <property type="evidence" value="ECO:0007669"/>
    <property type="project" value="UniProtKB-SubCell"/>
</dbReference>
<accession>M7NTC8</accession>
<reference evidence="14 15" key="1">
    <citation type="journal article" date="2013" name="Genome Announc.">
        <title>Draft Genome Sequence of Cesiribacter andamanensis Strain AMV16T, Isolated from a Soil Sample from a Mud Volcano in the Andaman Islands, India.</title>
        <authorList>
            <person name="Shivaji S."/>
            <person name="Ara S."/>
            <person name="Begum Z."/>
            <person name="Srinivas T.N."/>
            <person name="Singh A."/>
            <person name="Kumar Pinnaka A."/>
        </authorList>
    </citation>
    <scope>NUCLEOTIDE SEQUENCE [LARGE SCALE GENOMIC DNA]</scope>
    <source>
        <strain evidence="14 15">AMV16</strain>
    </source>
</reference>
<evidence type="ECO:0000256" key="3">
    <source>
        <dbReference type="ARBA" id="ARBA00022452"/>
    </source>
</evidence>
<feature type="domain" description="TonB-dependent receptor plug" evidence="13">
    <location>
        <begin position="119"/>
        <end position="212"/>
    </location>
</feature>
<evidence type="ECO:0000256" key="2">
    <source>
        <dbReference type="ARBA" id="ARBA00022448"/>
    </source>
</evidence>
<keyword evidence="7 10" id="KW-0472">Membrane</keyword>
<dbReference type="Pfam" id="PF13715">
    <property type="entry name" value="CarbopepD_reg_2"/>
    <property type="match status" value="1"/>
</dbReference>
<dbReference type="InterPro" id="IPR039426">
    <property type="entry name" value="TonB-dep_rcpt-like"/>
</dbReference>
<comment type="similarity">
    <text evidence="10 11">Belongs to the TonB-dependent receptor family.</text>
</comment>
<name>M7NTC8_9BACT</name>
<keyword evidence="4 10" id="KW-0812">Transmembrane</keyword>
<dbReference type="InterPro" id="IPR036942">
    <property type="entry name" value="Beta-barrel_TonB_sf"/>
</dbReference>
<dbReference type="PROSITE" id="PS52016">
    <property type="entry name" value="TONB_DEPENDENT_REC_3"/>
    <property type="match status" value="1"/>
</dbReference>
<dbReference type="Gene3D" id="2.60.40.1120">
    <property type="entry name" value="Carboxypeptidase-like, regulatory domain"/>
    <property type="match status" value="1"/>
</dbReference>
<comment type="caution">
    <text evidence="14">The sequence shown here is derived from an EMBL/GenBank/DDBJ whole genome shotgun (WGS) entry which is preliminary data.</text>
</comment>
<feature type="domain" description="TonB-dependent receptor-like beta-barrel" evidence="12">
    <location>
        <begin position="281"/>
        <end position="715"/>
    </location>
</feature>
<dbReference type="Gene3D" id="2.40.170.20">
    <property type="entry name" value="TonB-dependent receptor, beta-barrel domain"/>
    <property type="match status" value="1"/>
</dbReference>
<dbReference type="Pfam" id="PF00593">
    <property type="entry name" value="TonB_dep_Rec_b-barrel"/>
    <property type="match status" value="1"/>
</dbReference>
<evidence type="ECO:0000313" key="15">
    <source>
        <dbReference type="Proteomes" id="UP000011910"/>
    </source>
</evidence>
<evidence type="ECO:0000256" key="11">
    <source>
        <dbReference type="RuleBase" id="RU003357"/>
    </source>
</evidence>
<evidence type="ECO:0000313" key="14">
    <source>
        <dbReference type="EMBL" id="EMR01724.1"/>
    </source>
</evidence>
<dbReference type="SUPFAM" id="SSF56935">
    <property type="entry name" value="Porins"/>
    <property type="match status" value="1"/>
</dbReference>
<dbReference type="InterPro" id="IPR008969">
    <property type="entry name" value="CarboxyPept-like_regulatory"/>
</dbReference>
<keyword evidence="5" id="KW-0732">Signal</keyword>
<evidence type="ECO:0000256" key="7">
    <source>
        <dbReference type="ARBA" id="ARBA00023136"/>
    </source>
</evidence>
<evidence type="ECO:0000256" key="1">
    <source>
        <dbReference type="ARBA" id="ARBA00004571"/>
    </source>
</evidence>
<dbReference type="InterPro" id="IPR000531">
    <property type="entry name" value="Beta-barrel_TonB"/>
</dbReference>
<organism evidence="14 15">
    <name type="scientific">Cesiribacter andamanensis AMV16</name>
    <dbReference type="NCBI Taxonomy" id="1279009"/>
    <lineage>
        <taxon>Bacteria</taxon>
        <taxon>Pseudomonadati</taxon>
        <taxon>Bacteroidota</taxon>
        <taxon>Cytophagia</taxon>
        <taxon>Cytophagales</taxon>
        <taxon>Cesiribacteraceae</taxon>
        <taxon>Cesiribacter</taxon>
    </lineage>
</organism>
<dbReference type="InterPro" id="IPR037066">
    <property type="entry name" value="Plug_dom_sf"/>
</dbReference>
<sequence>MLCFVSSTTSWGQFVTVKGQIFDGVSGQSLPGATVYLPQLLQGDVTDASGTFTISNVPAGTYQLRLSFVGYRKQELSLRFRADTLLRLNLMPEQEQLKELVIEASAASNSYNSNLTGITQLTALDIQRSVGILGEQDLIKTLQLKPGVQSGSEGSSGFFVRGGQADQNLVLLDGVPLYNPSHLFGMFSVFNNDMLRDVKLYKGSFPARFGGRLSSVLDIDLKEGDLREVKGAGGTGLISSRLMLEGPILKDKLSWMVSGRRTYFDMITRQINRSMASEPGYQPIPDYYFYDGSAKLFFKPSPHDRISLTLYQGHDRFQFYDDRFSFNFLWGNRAGILKWDRLLTSRLSATFSLSATAYKYRIRNSFETISQTAGSGIEDLNASVDFAWETPANHFITFGTTVTRHAFDVVRMQQEENAQVLTLKSRDTDKVLATQAAVYVEDSWQISRRFGLEGGLRLTGMQAQNNTELGLEPRMSLRWQMVRHLALKAGYNRAYQYVHLVNSSGSSLPTSFWYPSTDQIKPQLATQYAASLEYKLSRKWTVSNELYYRDMESQIDFRDGAEMYGNPDVAEDLVFGKGWAYGNEFYLEKTHGKTTGWIGYTLGWSWRKYDEINGGTPFLAANDRRHDLSVVLRRSLHRRLEISGTWVYGSGALTTLPPGRFYVQGHNGATGKIIPVYTERNNYRMADYHRLDLGLTYKLRPRWGSADINLGVYNLYNRRNAYFMYFERLTPQQNEDIRLVARQVSLFPILPSLSFNYTF</sequence>
<keyword evidence="8 14" id="KW-0675">Receptor</keyword>
<dbReference type="Proteomes" id="UP000011910">
    <property type="component" value="Unassembled WGS sequence"/>
</dbReference>
<dbReference type="AlphaFoldDB" id="M7NTC8"/>
<dbReference type="PANTHER" id="PTHR30069">
    <property type="entry name" value="TONB-DEPENDENT OUTER MEMBRANE RECEPTOR"/>
    <property type="match status" value="1"/>
</dbReference>
<dbReference type="SUPFAM" id="SSF49464">
    <property type="entry name" value="Carboxypeptidase regulatory domain-like"/>
    <property type="match status" value="1"/>
</dbReference>
<comment type="subcellular location">
    <subcellularLocation>
        <location evidence="1 10">Cell outer membrane</location>
        <topology evidence="1 10">Multi-pass membrane protein</topology>
    </subcellularLocation>
</comment>
<dbReference type="PATRIC" id="fig|1279009.4.peg.3201"/>
<dbReference type="GO" id="GO:0044718">
    <property type="term" value="P:siderophore transmembrane transport"/>
    <property type="evidence" value="ECO:0007669"/>
    <property type="project" value="TreeGrafter"/>
</dbReference>
<dbReference type="eggNOG" id="COG4771">
    <property type="taxonomic scope" value="Bacteria"/>
</dbReference>
<evidence type="ECO:0000256" key="9">
    <source>
        <dbReference type="ARBA" id="ARBA00023237"/>
    </source>
</evidence>
<dbReference type="STRING" id="1279009.ADICEAN_03153"/>
<dbReference type="PANTHER" id="PTHR30069:SF29">
    <property type="entry name" value="HEMOGLOBIN AND HEMOGLOBIN-HAPTOGLOBIN-BINDING PROTEIN 1-RELATED"/>
    <property type="match status" value="1"/>
</dbReference>
<evidence type="ECO:0000256" key="8">
    <source>
        <dbReference type="ARBA" id="ARBA00023170"/>
    </source>
</evidence>
<evidence type="ECO:0000256" key="5">
    <source>
        <dbReference type="ARBA" id="ARBA00022729"/>
    </source>
</evidence>
<evidence type="ECO:0000259" key="13">
    <source>
        <dbReference type="Pfam" id="PF07715"/>
    </source>
</evidence>
<keyword evidence="15" id="KW-1185">Reference proteome</keyword>
<dbReference type="EMBL" id="AODQ01000094">
    <property type="protein sequence ID" value="EMR01724.1"/>
    <property type="molecule type" value="Genomic_DNA"/>
</dbReference>